<comment type="caution">
    <text evidence="2">The sequence shown here is derived from an EMBL/GenBank/DDBJ whole genome shotgun (WGS) entry which is preliminary data.</text>
</comment>
<dbReference type="EMBL" id="JBBWWR010000014">
    <property type="protein sequence ID" value="KAK8953483.1"/>
    <property type="molecule type" value="Genomic_DNA"/>
</dbReference>
<dbReference type="Pfam" id="PF11938">
    <property type="entry name" value="DUF3456"/>
    <property type="match status" value="1"/>
</dbReference>
<evidence type="ECO:0000313" key="2">
    <source>
        <dbReference type="EMBL" id="KAK8953483.1"/>
    </source>
</evidence>
<dbReference type="Proteomes" id="UP001412067">
    <property type="component" value="Unassembled WGS sequence"/>
</dbReference>
<feature type="domain" description="DUF3456" evidence="1">
    <location>
        <begin position="61"/>
        <end position="85"/>
    </location>
</feature>
<evidence type="ECO:0000313" key="3">
    <source>
        <dbReference type="Proteomes" id="UP001412067"/>
    </source>
</evidence>
<gene>
    <name evidence="2" type="ORF">KSP40_PGU019711</name>
</gene>
<organism evidence="2 3">
    <name type="scientific">Platanthera guangdongensis</name>
    <dbReference type="NCBI Taxonomy" id="2320717"/>
    <lineage>
        <taxon>Eukaryota</taxon>
        <taxon>Viridiplantae</taxon>
        <taxon>Streptophyta</taxon>
        <taxon>Embryophyta</taxon>
        <taxon>Tracheophyta</taxon>
        <taxon>Spermatophyta</taxon>
        <taxon>Magnoliopsida</taxon>
        <taxon>Liliopsida</taxon>
        <taxon>Asparagales</taxon>
        <taxon>Orchidaceae</taxon>
        <taxon>Orchidoideae</taxon>
        <taxon>Orchideae</taxon>
        <taxon>Orchidinae</taxon>
        <taxon>Platanthera</taxon>
    </lineage>
</organism>
<dbReference type="InterPro" id="IPR021852">
    <property type="entry name" value="DUF3456"/>
</dbReference>
<accession>A0ABR2LXC7</accession>
<reference evidence="2 3" key="1">
    <citation type="journal article" date="2022" name="Nat. Plants">
        <title>Genomes of leafy and leafless Platanthera orchids illuminate the evolution of mycoheterotrophy.</title>
        <authorList>
            <person name="Li M.H."/>
            <person name="Liu K.W."/>
            <person name="Li Z."/>
            <person name="Lu H.C."/>
            <person name="Ye Q.L."/>
            <person name="Zhang D."/>
            <person name="Wang J.Y."/>
            <person name="Li Y.F."/>
            <person name="Zhong Z.M."/>
            <person name="Liu X."/>
            <person name="Yu X."/>
            <person name="Liu D.K."/>
            <person name="Tu X.D."/>
            <person name="Liu B."/>
            <person name="Hao Y."/>
            <person name="Liao X.Y."/>
            <person name="Jiang Y.T."/>
            <person name="Sun W.H."/>
            <person name="Chen J."/>
            <person name="Chen Y.Q."/>
            <person name="Ai Y."/>
            <person name="Zhai J.W."/>
            <person name="Wu S.S."/>
            <person name="Zhou Z."/>
            <person name="Hsiao Y.Y."/>
            <person name="Wu W.L."/>
            <person name="Chen Y.Y."/>
            <person name="Lin Y.F."/>
            <person name="Hsu J.L."/>
            <person name="Li C.Y."/>
            <person name="Wang Z.W."/>
            <person name="Zhao X."/>
            <person name="Zhong W.Y."/>
            <person name="Ma X.K."/>
            <person name="Ma L."/>
            <person name="Huang J."/>
            <person name="Chen G.Z."/>
            <person name="Huang M.Z."/>
            <person name="Huang L."/>
            <person name="Peng D.H."/>
            <person name="Luo Y.B."/>
            <person name="Zou S.Q."/>
            <person name="Chen S.P."/>
            <person name="Lan S."/>
            <person name="Tsai W.C."/>
            <person name="Van de Peer Y."/>
            <person name="Liu Z.J."/>
        </authorList>
    </citation>
    <scope>NUCLEOTIDE SEQUENCE [LARGE SCALE GENOMIC DNA]</scope>
    <source>
        <strain evidence="2">Lor288</strain>
    </source>
</reference>
<protein>
    <recommendedName>
        <fullName evidence="1">DUF3456 domain-containing protein</fullName>
    </recommendedName>
</protein>
<keyword evidence="3" id="KW-1185">Reference proteome</keyword>
<sequence>MNKARGFVQFYWSNRENRGQDDEQWAVVKGFGEGESAVVVTVSCYRFQPLFLTFTLSSSSLSELRVVELLDGVCEKMQDFTLEKVHFWLEINYVVPSL</sequence>
<evidence type="ECO:0000259" key="1">
    <source>
        <dbReference type="Pfam" id="PF11938"/>
    </source>
</evidence>
<proteinExistence type="predicted"/>
<name>A0ABR2LXC7_9ASPA</name>